<dbReference type="STRING" id="1842532.A7E78_05445"/>
<dbReference type="InterPro" id="IPR033875">
    <property type="entry name" value="FlhG"/>
</dbReference>
<evidence type="ECO:0000256" key="1">
    <source>
        <dbReference type="ARBA" id="ARBA00022741"/>
    </source>
</evidence>
<organism evidence="3 4">
    <name type="scientific">Syntrophotalea acetylenivorans</name>
    <dbReference type="NCBI Taxonomy" id="1842532"/>
    <lineage>
        <taxon>Bacteria</taxon>
        <taxon>Pseudomonadati</taxon>
        <taxon>Thermodesulfobacteriota</taxon>
        <taxon>Desulfuromonadia</taxon>
        <taxon>Desulfuromonadales</taxon>
        <taxon>Syntrophotaleaceae</taxon>
        <taxon>Syntrophotalea</taxon>
    </lineage>
</organism>
<dbReference type="InterPro" id="IPR050625">
    <property type="entry name" value="ParA/MinD_ATPase"/>
</dbReference>
<dbReference type="SUPFAM" id="SSF52540">
    <property type="entry name" value="P-loop containing nucleoside triphosphate hydrolases"/>
    <property type="match status" value="1"/>
</dbReference>
<dbReference type="GO" id="GO:0005829">
    <property type="term" value="C:cytosol"/>
    <property type="evidence" value="ECO:0007669"/>
    <property type="project" value="TreeGrafter"/>
</dbReference>
<dbReference type="GO" id="GO:0005524">
    <property type="term" value="F:ATP binding"/>
    <property type="evidence" value="ECO:0007669"/>
    <property type="project" value="UniProtKB-KW"/>
</dbReference>
<dbReference type="CDD" id="cd02038">
    <property type="entry name" value="FlhG-like"/>
    <property type="match status" value="1"/>
</dbReference>
<dbReference type="GO" id="GO:0009898">
    <property type="term" value="C:cytoplasmic side of plasma membrane"/>
    <property type="evidence" value="ECO:0007669"/>
    <property type="project" value="TreeGrafter"/>
</dbReference>
<gene>
    <name evidence="3" type="ORF">A7E78_05445</name>
</gene>
<dbReference type="EMBL" id="CP015519">
    <property type="protein sequence ID" value="APG27335.1"/>
    <property type="molecule type" value="Genomic_DNA"/>
</dbReference>
<protein>
    <submittedName>
        <fullName evidence="3">Flagellar synthesis regulator FleN</fullName>
    </submittedName>
</protein>
<dbReference type="PANTHER" id="PTHR43384:SF4">
    <property type="entry name" value="CELLULOSE BIOSYNTHESIS PROTEIN BCSQ-RELATED"/>
    <property type="match status" value="1"/>
</dbReference>
<dbReference type="InterPro" id="IPR027417">
    <property type="entry name" value="P-loop_NTPase"/>
</dbReference>
<name>A0A1L3GN79_9BACT</name>
<dbReference type="GO" id="GO:0051782">
    <property type="term" value="P:negative regulation of cell division"/>
    <property type="evidence" value="ECO:0007669"/>
    <property type="project" value="TreeGrafter"/>
</dbReference>
<proteinExistence type="predicted"/>
<reference evidence="3 4" key="1">
    <citation type="journal article" date="2017" name="Genome Announc.">
        <title>Complete Genome Sequences of Two Acetylene-Fermenting Pelobacter acetylenicus Strains.</title>
        <authorList>
            <person name="Sutton J.M."/>
            <person name="Baesman S.M."/>
            <person name="Fierst J.L."/>
            <person name="Poret-Peterson A.T."/>
            <person name="Oremland R.S."/>
            <person name="Dunlap D.S."/>
            <person name="Akob D.M."/>
        </authorList>
    </citation>
    <scope>NUCLEOTIDE SEQUENCE [LARGE SCALE GENOMIC DNA]</scope>
    <source>
        <strain evidence="3 4">SFB93</strain>
    </source>
</reference>
<keyword evidence="1" id="KW-0547">Nucleotide-binding</keyword>
<accession>A0A1L3GN79</accession>
<dbReference type="PANTHER" id="PTHR43384">
    <property type="entry name" value="SEPTUM SITE-DETERMINING PROTEIN MIND HOMOLOG, CHLOROPLASTIC-RELATED"/>
    <property type="match status" value="1"/>
</dbReference>
<evidence type="ECO:0000313" key="4">
    <source>
        <dbReference type="Proteomes" id="UP000182517"/>
    </source>
</evidence>
<dbReference type="RefSeq" id="WP_072283302.1">
    <property type="nucleotide sequence ID" value="NZ_CP015519.1"/>
</dbReference>
<dbReference type="KEGG" id="pef:A7E78_05445"/>
<keyword evidence="4" id="KW-1185">Reference proteome</keyword>
<dbReference type="InterPro" id="IPR033756">
    <property type="entry name" value="YlxH/NBP35"/>
</dbReference>
<keyword evidence="3" id="KW-0966">Cell projection</keyword>
<dbReference type="GO" id="GO:0016887">
    <property type="term" value="F:ATP hydrolysis activity"/>
    <property type="evidence" value="ECO:0007669"/>
    <property type="project" value="TreeGrafter"/>
</dbReference>
<dbReference type="InterPro" id="IPR025501">
    <property type="entry name" value="MinD_FleN"/>
</dbReference>
<keyword evidence="2" id="KW-0067">ATP-binding</keyword>
<evidence type="ECO:0000313" key="3">
    <source>
        <dbReference type="EMBL" id="APG27335.1"/>
    </source>
</evidence>
<dbReference type="OrthoDB" id="9773088at2"/>
<dbReference type="Gene3D" id="3.40.50.300">
    <property type="entry name" value="P-loop containing nucleotide triphosphate hydrolases"/>
    <property type="match status" value="1"/>
</dbReference>
<keyword evidence="3" id="KW-0969">Cilium</keyword>
<evidence type="ECO:0000256" key="2">
    <source>
        <dbReference type="ARBA" id="ARBA00022840"/>
    </source>
</evidence>
<dbReference type="AlphaFoldDB" id="A0A1L3GN79"/>
<dbReference type="PIRSF" id="PIRSF003092">
    <property type="entry name" value="MinD"/>
    <property type="match status" value="1"/>
</dbReference>
<keyword evidence="3" id="KW-0282">Flagellum</keyword>
<sequence length="303" mass="33612">MSATHELSDQAETLRSLQEQLVDHSPAETGNHTPPRVFTVTSGKGGVGKTAVVANMSIALAKQGKKVLIIDADLGLANIDVVFGLTPRFNLNHFFSGERHLAEIMVEGPLGIKILPAGSGVQQFTNLDGGQKMRFMEELDNLHESFDIVLIDTEAGISENVTYFSVAAHDILMVTSPDPTAITDAYALMKLLSTRYHQKVFSLIVNSVTNNEEGLEVYQKLTTVANRYLSISIDYMGCIPFDKRVRESIRRQQPMINLYPTSRTSNAFTSFAKGLLVMPQDLQPKGTLQFFWKRLMTMTPEEI</sequence>
<dbReference type="Proteomes" id="UP000182517">
    <property type="component" value="Chromosome"/>
</dbReference>
<dbReference type="Pfam" id="PF10609">
    <property type="entry name" value="ParA"/>
    <property type="match status" value="1"/>
</dbReference>